<dbReference type="HOGENOM" id="CLU_2590527_0_0_1"/>
<gene>
    <name evidence="1" type="ORF">PDE_09292</name>
</gene>
<proteinExistence type="predicted"/>
<evidence type="ECO:0000313" key="1">
    <source>
        <dbReference type="EMBL" id="EPS34328.1"/>
    </source>
</evidence>
<organism evidence="1 2">
    <name type="scientific">Penicillium oxalicum (strain 114-2 / CGMCC 5302)</name>
    <name type="common">Penicillium decumbens</name>
    <dbReference type="NCBI Taxonomy" id="933388"/>
    <lineage>
        <taxon>Eukaryota</taxon>
        <taxon>Fungi</taxon>
        <taxon>Dikarya</taxon>
        <taxon>Ascomycota</taxon>
        <taxon>Pezizomycotina</taxon>
        <taxon>Eurotiomycetes</taxon>
        <taxon>Eurotiomycetidae</taxon>
        <taxon>Eurotiales</taxon>
        <taxon>Aspergillaceae</taxon>
        <taxon>Penicillium</taxon>
    </lineage>
</organism>
<reference evidence="1 2" key="1">
    <citation type="journal article" date="2013" name="PLoS ONE">
        <title>Genomic and secretomic analyses reveal unique features of the lignocellulolytic enzyme system of Penicillium decumbens.</title>
        <authorList>
            <person name="Liu G."/>
            <person name="Zhang L."/>
            <person name="Wei X."/>
            <person name="Zou G."/>
            <person name="Qin Y."/>
            <person name="Ma L."/>
            <person name="Li J."/>
            <person name="Zheng H."/>
            <person name="Wang S."/>
            <person name="Wang C."/>
            <person name="Xun L."/>
            <person name="Zhao G.-P."/>
            <person name="Zhou Z."/>
            <person name="Qu Y."/>
        </authorList>
    </citation>
    <scope>NUCLEOTIDE SEQUENCE [LARGE SCALE GENOMIC DNA]</scope>
    <source>
        <strain evidence="2">114-2 / CGMCC 5302</strain>
    </source>
</reference>
<evidence type="ECO:0000313" key="2">
    <source>
        <dbReference type="Proteomes" id="UP000019376"/>
    </source>
</evidence>
<protein>
    <submittedName>
        <fullName evidence="1">Uncharacterized protein</fullName>
    </submittedName>
</protein>
<sequence length="80" mass="8664">MRERTPPNEGEHQPFYLRLGFAESRAAGLFSGGAGISWENATLIEWFLSAVLDQRTRLFAGMGNLAVNAQGQKGQAALAL</sequence>
<dbReference type="EMBL" id="KB644415">
    <property type="protein sequence ID" value="EPS34328.1"/>
    <property type="molecule type" value="Genomic_DNA"/>
</dbReference>
<dbReference type="Proteomes" id="UP000019376">
    <property type="component" value="Unassembled WGS sequence"/>
</dbReference>
<name>S8B646_PENO1</name>
<dbReference type="AlphaFoldDB" id="S8B646"/>
<accession>S8B646</accession>
<keyword evidence="2" id="KW-1185">Reference proteome</keyword>